<proteinExistence type="predicted"/>
<keyword evidence="1" id="KW-0489">Methyltransferase</keyword>
<reference evidence="1" key="1">
    <citation type="journal article" date="2020" name="Stud. Mycol.">
        <title>101 Dothideomycetes genomes: a test case for predicting lifestyles and emergence of pathogens.</title>
        <authorList>
            <person name="Haridas S."/>
            <person name="Albert R."/>
            <person name="Binder M."/>
            <person name="Bloem J."/>
            <person name="Labutti K."/>
            <person name="Salamov A."/>
            <person name="Andreopoulos B."/>
            <person name="Baker S."/>
            <person name="Barry K."/>
            <person name="Bills G."/>
            <person name="Bluhm B."/>
            <person name="Cannon C."/>
            <person name="Castanera R."/>
            <person name="Culley D."/>
            <person name="Daum C."/>
            <person name="Ezra D."/>
            <person name="Gonzalez J."/>
            <person name="Henrissat B."/>
            <person name="Kuo A."/>
            <person name="Liang C."/>
            <person name="Lipzen A."/>
            <person name="Lutzoni F."/>
            <person name="Magnuson J."/>
            <person name="Mondo S."/>
            <person name="Nolan M."/>
            <person name="Ohm R."/>
            <person name="Pangilinan J."/>
            <person name="Park H.-J."/>
            <person name="Ramirez L."/>
            <person name="Alfaro M."/>
            <person name="Sun H."/>
            <person name="Tritt A."/>
            <person name="Yoshinaga Y."/>
            <person name="Zwiers L.-H."/>
            <person name="Turgeon B."/>
            <person name="Goodwin S."/>
            <person name="Spatafora J."/>
            <person name="Crous P."/>
            <person name="Grigoriev I."/>
        </authorList>
    </citation>
    <scope>NUCLEOTIDE SEQUENCE</scope>
    <source>
        <strain evidence="1">ATCC 200398</strain>
    </source>
</reference>
<protein>
    <submittedName>
        <fullName evidence="1">S-adenosyl-L-methionine-dependent methyltransferase</fullName>
    </submittedName>
</protein>
<gene>
    <name evidence="1" type="ORF">BDR25DRAFT_250252</name>
</gene>
<evidence type="ECO:0000313" key="1">
    <source>
        <dbReference type="EMBL" id="KAF2477899.1"/>
    </source>
</evidence>
<organism evidence="1 2">
    <name type="scientific">Lindgomyces ingoldianus</name>
    <dbReference type="NCBI Taxonomy" id="673940"/>
    <lineage>
        <taxon>Eukaryota</taxon>
        <taxon>Fungi</taxon>
        <taxon>Dikarya</taxon>
        <taxon>Ascomycota</taxon>
        <taxon>Pezizomycotina</taxon>
        <taxon>Dothideomycetes</taxon>
        <taxon>Pleosporomycetidae</taxon>
        <taxon>Pleosporales</taxon>
        <taxon>Lindgomycetaceae</taxon>
        <taxon>Lindgomyces</taxon>
    </lineage>
</organism>
<comment type="caution">
    <text evidence="1">The sequence shown here is derived from an EMBL/GenBank/DDBJ whole genome shotgun (WGS) entry which is preliminary data.</text>
</comment>
<name>A0ACB6RF79_9PLEO</name>
<accession>A0ACB6RF79</accession>
<feature type="non-terminal residue" evidence="1">
    <location>
        <position position="959"/>
    </location>
</feature>
<keyword evidence="1" id="KW-0808">Transferase</keyword>
<sequence length="959" mass="108928">MLIDLCNFEIYKSPQVRGSYELVPLHTFDVNAKKLSVNGTLSFGNMQRYIKTVPIDDYSIEGYDDSSNPTTTVYLTTSQAKKDAEFDIWYRLTVPLPEYVRFHSPFCWVATFGKHFLDYLGSHPPATIGLTSFQVSFYKWLSKRFACNHSFQTWFKEFGRTDFRIPVNAYIAFLERQASNLSNSKELLHHPVWEDCSRKELNISCGNTVATPIVKHCFQNSYFGAYVDDMPVAKAVRKEQDSRKLALSFPKDSFDQVLHEGNCAITSSPQHRTSTSQTKIAGLINIGDVVVTRRDERGQWKASDDEWLSYVQRIEPLQDGIMRLYVIWLYRPTDTTISTATYPFEREMFFSDNCNCTESPLLSADVVRKVSVDWHPRNLNTTKDIFIRQKYVTNDTSFVTLKDSDLRCRCGIEKNVDSYSRGDCVYVSRATKERTLLEPVIVTSIYKATDKIKVRRLCRLRRDCLSLTHNTRRHTIEQNELVWTEEFFIVCPSHIKRRCHIRFFPIDDVLSRNVPLPYNQGGNGDFWIISTRIVGTNDDPHLGYLTEPPCPMKQGPDFSHPEQSLKPLLGLSIFSGGGNFDRGLEDGGPVEFQIAIDISGPAVRTQRANARHDAFQTYWGSVDDYLRAVLAGNRMDCIARVGKIQFIAAGSPCQGFSPMQPNTKSEASLRNASHVTSFCSFVDIYRPEYAVLENVINITDKRKGFEGDKVFSQIIACLVGLGYQTQQFLMDAWCYSSSQHRSRLFISVAAPGMIPIPQPPLTHAHPSNIIARSLGKLPNGERFGGRENYATPFEFATVGEAARDLPDIGSGTSQTCIPYPDHRAPWIIGAKDRIIMERIPRTVPGQGYVEAMHLNLIPHILQKHNKKEFGKSFRRLRENGKFPTITTNLNVQDNRCGGVLHWDQPRMMSIQEARRAQGIPDNEVIIGKESQQFRIIGNGVDRNVALILGLSLRQAWESS</sequence>
<keyword evidence="2" id="KW-1185">Reference proteome</keyword>
<dbReference type="Proteomes" id="UP000799755">
    <property type="component" value="Unassembled WGS sequence"/>
</dbReference>
<dbReference type="EMBL" id="MU003492">
    <property type="protein sequence ID" value="KAF2477899.1"/>
    <property type="molecule type" value="Genomic_DNA"/>
</dbReference>
<evidence type="ECO:0000313" key="2">
    <source>
        <dbReference type="Proteomes" id="UP000799755"/>
    </source>
</evidence>